<keyword evidence="2" id="KW-1185">Reference proteome</keyword>
<dbReference type="EMBL" id="MRCA01000030">
    <property type="protein sequence ID" value="OKH10820.1"/>
    <property type="molecule type" value="Genomic_DNA"/>
</dbReference>
<gene>
    <name evidence="1" type="ORF">NIES592_23880</name>
</gene>
<organism evidence="1 2">
    <name type="scientific">Fischerella major NIES-592</name>
    <dbReference type="NCBI Taxonomy" id="210994"/>
    <lineage>
        <taxon>Bacteria</taxon>
        <taxon>Bacillati</taxon>
        <taxon>Cyanobacteriota</taxon>
        <taxon>Cyanophyceae</taxon>
        <taxon>Nostocales</taxon>
        <taxon>Hapalosiphonaceae</taxon>
        <taxon>Fischerella</taxon>
    </lineage>
</organism>
<dbReference type="RefSeq" id="WP_073557120.1">
    <property type="nucleotide sequence ID" value="NZ_MRCA01000030.1"/>
</dbReference>
<protein>
    <submittedName>
        <fullName evidence="1">Uncharacterized protein</fullName>
    </submittedName>
</protein>
<comment type="caution">
    <text evidence="1">The sequence shown here is derived from an EMBL/GenBank/DDBJ whole genome shotgun (WGS) entry which is preliminary data.</text>
</comment>
<reference evidence="1 2" key="1">
    <citation type="submission" date="2016-11" db="EMBL/GenBank/DDBJ databases">
        <title>Draft Genome Sequences of Nine Cyanobacterial Strains from Diverse Habitats.</title>
        <authorList>
            <person name="Zhu T."/>
            <person name="Hou S."/>
            <person name="Lu X."/>
            <person name="Hess W.R."/>
        </authorList>
    </citation>
    <scope>NUCLEOTIDE SEQUENCE [LARGE SCALE GENOMIC DNA]</scope>
    <source>
        <strain evidence="1 2">NIES-592</strain>
    </source>
</reference>
<sequence>MVKKLNVKVTAEQMAIAHENGIHTNTVYARLKNGWELTKAITEPPKKLPQLAKLKRNEEGSLIAEQPKGRLRSLRLDQDLDDAVDKAIAESGLTMADWFSEIVRKNISSKKRKTA</sequence>
<dbReference type="Proteomes" id="UP000186391">
    <property type="component" value="Unassembled WGS sequence"/>
</dbReference>
<evidence type="ECO:0000313" key="1">
    <source>
        <dbReference type="EMBL" id="OKH10820.1"/>
    </source>
</evidence>
<evidence type="ECO:0000313" key="2">
    <source>
        <dbReference type="Proteomes" id="UP000186391"/>
    </source>
</evidence>
<accession>A0A1U7GSM5</accession>
<dbReference type="OrthoDB" id="583141at2"/>
<name>A0A1U7GSM5_9CYAN</name>
<proteinExistence type="predicted"/>
<dbReference type="AlphaFoldDB" id="A0A1U7GSM5"/>